<feature type="domain" description="RCK C-terminal" evidence="12">
    <location>
        <begin position="591"/>
        <end position="674"/>
    </location>
</feature>
<dbReference type="AlphaFoldDB" id="A0A8J3ACF5"/>
<evidence type="ECO:0008006" key="16">
    <source>
        <dbReference type="Google" id="ProtNLM"/>
    </source>
</evidence>
<feature type="domain" description="CBS" evidence="13">
    <location>
        <begin position="468"/>
        <end position="525"/>
    </location>
</feature>
<dbReference type="OrthoDB" id="9767361at2"/>
<evidence type="ECO:0000256" key="9">
    <source>
        <dbReference type="ARBA" id="ARBA00023303"/>
    </source>
</evidence>
<dbReference type="PROSITE" id="PS51371">
    <property type="entry name" value="CBS"/>
    <property type="match status" value="2"/>
</dbReference>
<evidence type="ECO:0000256" key="11">
    <source>
        <dbReference type="SAM" id="Phobius"/>
    </source>
</evidence>
<dbReference type="Proteomes" id="UP000650511">
    <property type="component" value="Unassembled WGS sequence"/>
</dbReference>
<keyword evidence="6 11" id="KW-0472">Membrane</keyword>
<feature type="transmembrane region" description="Helical" evidence="11">
    <location>
        <begin position="382"/>
        <end position="407"/>
    </location>
</feature>
<dbReference type="Pfam" id="PF00571">
    <property type="entry name" value="CBS"/>
    <property type="match status" value="2"/>
</dbReference>
<feature type="transmembrane region" description="Helical" evidence="11">
    <location>
        <begin position="235"/>
        <end position="254"/>
    </location>
</feature>
<dbReference type="SUPFAM" id="SSF116726">
    <property type="entry name" value="TrkA C-terminal domain-like"/>
    <property type="match status" value="1"/>
</dbReference>
<evidence type="ECO:0000256" key="1">
    <source>
        <dbReference type="ARBA" id="ARBA00004141"/>
    </source>
</evidence>
<dbReference type="PANTHER" id="PTHR43427">
    <property type="entry name" value="CHLORIDE CHANNEL PROTEIN CLC-E"/>
    <property type="match status" value="1"/>
</dbReference>
<evidence type="ECO:0000256" key="2">
    <source>
        <dbReference type="ARBA" id="ARBA00022448"/>
    </source>
</evidence>
<feature type="transmembrane region" description="Helical" evidence="11">
    <location>
        <begin position="65"/>
        <end position="84"/>
    </location>
</feature>
<dbReference type="GO" id="GO:0005254">
    <property type="term" value="F:chloride channel activity"/>
    <property type="evidence" value="ECO:0007669"/>
    <property type="project" value="UniProtKB-KW"/>
</dbReference>
<evidence type="ECO:0000256" key="5">
    <source>
        <dbReference type="ARBA" id="ARBA00023065"/>
    </source>
</evidence>
<dbReference type="SUPFAM" id="SSF81340">
    <property type="entry name" value="Clc chloride channel"/>
    <property type="match status" value="1"/>
</dbReference>
<dbReference type="SMART" id="SM00116">
    <property type="entry name" value="CBS"/>
    <property type="match status" value="2"/>
</dbReference>
<evidence type="ECO:0000259" key="12">
    <source>
        <dbReference type="PROSITE" id="PS51202"/>
    </source>
</evidence>
<keyword evidence="3 11" id="KW-0812">Transmembrane</keyword>
<keyword evidence="15" id="KW-1185">Reference proteome</keyword>
<keyword evidence="4 11" id="KW-1133">Transmembrane helix</keyword>
<feature type="transmembrane region" description="Helical" evidence="11">
    <location>
        <begin position="414"/>
        <end position="435"/>
    </location>
</feature>
<dbReference type="Pfam" id="PF00654">
    <property type="entry name" value="Voltage_CLC"/>
    <property type="match status" value="1"/>
</dbReference>
<keyword evidence="7" id="KW-0869">Chloride channel</keyword>
<dbReference type="InterPro" id="IPR046342">
    <property type="entry name" value="CBS_dom_sf"/>
</dbReference>
<dbReference type="GO" id="GO:0008324">
    <property type="term" value="F:monoatomic cation transmembrane transporter activity"/>
    <property type="evidence" value="ECO:0007669"/>
    <property type="project" value="InterPro"/>
</dbReference>
<feature type="transmembrane region" description="Helical" evidence="11">
    <location>
        <begin position="25"/>
        <end position="45"/>
    </location>
</feature>
<keyword evidence="8" id="KW-0868">Chloride</keyword>
<evidence type="ECO:0000313" key="15">
    <source>
        <dbReference type="Proteomes" id="UP000650511"/>
    </source>
</evidence>
<dbReference type="CDD" id="cd02205">
    <property type="entry name" value="CBS_pair_SF"/>
    <property type="match status" value="1"/>
</dbReference>
<comment type="caution">
    <text evidence="14">The sequence shown here is derived from an EMBL/GenBank/DDBJ whole genome shotgun (WGS) entry which is preliminary data.</text>
</comment>
<dbReference type="CDD" id="cd00400">
    <property type="entry name" value="Voltage_gated_ClC"/>
    <property type="match status" value="1"/>
</dbReference>
<proteinExistence type="predicted"/>
<dbReference type="InterPro" id="IPR000644">
    <property type="entry name" value="CBS_dom"/>
</dbReference>
<dbReference type="InterPro" id="IPR036721">
    <property type="entry name" value="RCK_C_sf"/>
</dbReference>
<evidence type="ECO:0000256" key="7">
    <source>
        <dbReference type="ARBA" id="ARBA00023173"/>
    </source>
</evidence>
<organism evidence="14 15">
    <name type="scientific">Egicoccus halophilus</name>
    <dbReference type="NCBI Taxonomy" id="1670830"/>
    <lineage>
        <taxon>Bacteria</taxon>
        <taxon>Bacillati</taxon>
        <taxon>Actinomycetota</taxon>
        <taxon>Nitriliruptoria</taxon>
        <taxon>Egicoccales</taxon>
        <taxon>Egicoccaceae</taxon>
        <taxon>Egicoccus</taxon>
    </lineage>
</organism>
<dbReference type="PROSITE" id="PS51202">
    <property type="entry name" value="RCK_C"/>
    <property type="match status" value="1"/>
</dbReference>
<keyword evidence="9" id="KW-0407">Ion channel</keyword>
<dbReference type="PANTHER" id="PTHR43427:SF6">
    <property type="entry name" value="CHLORIDE CHANNEL PROTEIN CLC-E"/>
    <property type="match status" value="1"/>
</dbReference>
<gene>
    <name evidence="14" type="ORF">GCM10011354_08020</name>
</gene>
<dbReference type="GO" id="GO:0006813">
    <property type="term" value="P:potassium ion transport"/>
    <property type="evidence" value="ECO:0007669"/>
    <property type="project" value="InterPro"/>
</dbReference>
<evidence type="ECO:0000256" key="8">
    <source>
        <dbReference type="ARBA" id="ARBA00023214"/>
    </source>
</evidence>
<dbReference type="RefSeq" id="WP_130650726.1">
    <property type="nucleotide sequence ID" value="NZ_BMHA01000002.1"/>
</dbReference>
<keyword evidence="5" id="KW-0406">Ion transport</keyword>
<feature type="transmembrane region" description="Helical" evidence="11">
    <location>
        <begin position="159"/>
        <end position="183"/>
    </location>
</feature>
<feature type="transmembrane region" description="Helical" evidence="11">
    <location>
        <begin position="266"/>
        <end position="290"/>
    </location>
</feature>
<feature type="domain" description="CBS" evidence="13">
    <location>
        <begin position="526"/>
        <end position="583"/>
    </location>
</feature>
<dbReference type="EMBL" id="BMHA01000002">
    <property type="protein sequence ID" value="GGI04220.1"/>
    <property type="molecule type" value="Genomic_DNA"/>
</dbReference>
<feature type="transmembrane region" description="Helical" evidence="11">
    <location>
        <begin position="355"/>
        <end position="376"/>
    </location>
</feature>
<dbReference type="GO" id="GO:0034707">
    <property type="term" value="C:chloride channel complex"/>
    <property type="evidence" value="ECO:0007669"/>
    <property type="project" value="UniProtKB-KW"/>
</dbReference>
<dbReference type="SUPFAM" id="SSF54631">
    <property type="entry name" value="CBS-domain pair"/>
    <property type="match status" value="1"/>
</dbReference>
<evidence type="ECO:0000256" key="3">
    <source>
        <dbReference type="ARBA" id="ARBA00022692"/>
    </source>
</evidence>
<dbReference type="InterPro" id="IPR006037">
    <property type="entry name" value="RCK_C"/>
</dbReference>
<dbReference type="InterPro" id="IPR001807">
    <property type="entry name" value="ClC"/>
</dbReference>
<accession>A0A8J3ACF5</accession>
<evidence type="ECO:0000256" key="6">
    <source>
        <dbReference type="ARBA" id="ARBA00023136"/>
    </source>
</evidence>
<evidence type="ECO:0000256" key="10">
    <source>
        <dbReference type="PROSITE-ProRule" id="PRU00703"/>
    </source>
</evidence>
<reference evidence="14" key="2">
    <citation type="submission" date="2020-09" db="EMBL/GenBank/DDBJ databases">
        <authorList>
            <person name="Sun Q."/>
            <person name="Zhou Y."/>
        </authorList>
    </citation>
    <scope>NUCLEOTIDE SEQUENCE</scope>
    <source>
        <strain evidence="14">CGMCC 1.14988</strain>
    </source>
</reference>
<feature type="transmembrane region" description="Helical" evidence="11">
    <location>
        <begin position="322"/>
        <end position="343"/>
    </location>
</feature>
<dbReference type="Gene3D" id="3.10.580.10">
    <property type="entry name" value="CBS-domain"/>
    <property type="match status" value="2"/>
</dbReference>
<name>A0A8J3ACF5_9ACTN</name>
<sequence length="682" mass="69454">MQVRLRAVADALGRRVSRPGAVEPVMLGLGAATGLGTGVVVWLLISTVELVQRLAWSTQVPDWQLLVVPTIGGLLVGLLVWKVVPESSGGGVVPTMESLALRGGQLRRRIPLAGTAATGISLGTGLSGGREGPIVLIGGAIGSAVGRGVRLDEDGMRSLVAAGAAAGIGATFNAPIGGMLFAIELLLGGIRRAGSLQVVVVASVVSAVTARQLVGESLPLFQASAGFSLGPAAELLLYAALGLAAVAVASGFRFGEDLARRNFAGLRPHLGVPVTVALGGLGVGIVALAFPEVLGEGSHLPGVDGVREPIQAMLDGGFGASWSTAGLLLVLLLAKLVATLFAVGSGAAVGTFAPTLFTGAALGAAFGIAASQLLGAEVAPGAFALVGMAAVFAATARAPLTAILIVFELTGSYDLVLPLMLAVGIAMFVTELLGWDSIYAHQLRQRGVVLGQVDDVDVLQTVTVGEVMSAVDGNVVDEGADLDTVRRRLVETGAHGLVVVDAHARLVGVVAISDLVRPGTTAGQVATRRVLTVTPDDPAFRAVRRMASLDVGRLPVVDGHTRQVVGVLRRADVVRAYQRGIARSVGAQQRAASGRLRDLAGVGFVELVLQPGSPMAGCAVRDVTWPQRSVLTSVRRAGTVVVPSGDTVLEAGDELVVLTGQPDALRELAAPEPTPPPRTPSA</sequence>
<protein>
    <recommendedName>
        <fullName evidence="16">CBS domain-containing protein</fullName>
    </recommendedName>
</protein>
<evidence type="ECO:0000256" key="4">
    <source>
        <dbReference type="ARBA" id="ARBA00022989"/>
    </source>
</evidence>
<keyword evidence="2" id="KW-0813">Transport</keyword>
<evidence type="ECO:0000259" key="13">
    <source>
        <dbReference type="PROSITE" id="PS51371"/>
    </source>
</evidence>
<comment type="subcellular location">
    <subcellularLocation>
        <location evidence="1">Membrane</location>
        <topology evidence="1">Multi-pass membrane protein</topology>
    </subcellularLocation>
</comment>
<dbReference type="PRINTS" id="PR00762">
    <property type="entry name" value="CLCHANNEL"/>
</dbReference>
<dbReference type="Gene3D" id="1.10.3080.10">
    <property type="entry name" value="Clc chloride channel"/>
    <property type="match status" value="1"/>
</dbReference>
<evidence type="ECO:0000313" key="14">
    <source>
        <dbReference type="EMBL" id="GGI04220.1"/>
    </source>
</evidence>
<dbReference type="InterPro" id="IPR014743">
    <property type="entry name" value="Cl-channel_core"/>
</dbReference>
<keyword evidence="10" id="KW-0129">CBS domain</keyword>
<reference evidence="14" key="1">
    <citation type="journal article" date="2014" name="Int. J. Syst. Evol. Microbiol.">
        <title>Complete genome sequence of Corynebacterium casei LMG S-19264T (=DSM 44701T), isolated from a smear-ripened cheese.</title>
        <authorList>
            <consortium name="US DOE Joint Genome Institute (JGI-PGF)"/>
            <person name="Walter F."/>
            <person name="Albersmeier A."/>
            <person name="Kalinowski J."/>
            <person name="Ruckert C."/>
        </authorList>
    </citation>
    <scope>NUCLEOTIDE SEQUENCE</scope>
    <source>
        <strain evidence="14">CGMCC 1.14988</strain>
    </source>
</reference>
<dbReference type="InterPro" id="IPR050368">
    <property type="entry name" value="ClC-type_chloride_channel"/>
</dbReference>
<dbReference type="Pfam" id="PF02080">
    <property type="entry name" value="TrkA_C"/>
    <property type="match status" value="1"/>
</dbReference>
<dbReference type="Gene3D" id="3.30.70.1450">
    <property type="entry name" value="Regulator of K+ conductance, C-terminal domain"/>
    <property type="match status" value="1"/>
</dbReference>